<dbReference type="Pfam" id="PF02852">
    <property type="entry name" value="Pyr_redox_dim"/>
    <property type="match status" value="1"/>
</dbReference>
<evidence type="ECO:0000313" key="10">
    <source>
        <dbReference type="Proteomes" id="UP000298488"/>
    </source>
</evidence>
<dbReference type="GO" id="GO:0003955">
    <property type="term" value="F:NAD(P)H dehydrogenase (quinone) activity"/>
    <property type="evidence" value="ECO:0007669"/>
    <property type="project" value="TreeGrafter"/>
</dbReference>
<dbReference type="Gene3D" id="3.30.390.30">
    <property type="match status" value="1"/>
</dbReference>
<gene>
    <name evidence="9" type="ORF">E3N84_10165</name>
</gene>
<dbReference type="Gene3D" id="3.50.50.60">
    <property type="entry name" value="FAD/NAD(P)-binding domain"/>
    <property type="match status" value="2"/>
</dbReference>
<evidence type="ECO:0000313" key="9">
    <source>
        <dbReference type="EMBL" id="TFB80866.1"/>
    </source>
</evidence>
<evidence type="ECO:0000259" key="7">
    <source>
        <dbReference type="Pfam" id="PF02852"/>
    </source>
</evidence>
<dbReference type="InterPro" id="IPR036188">
    <property type="entry name" value="FAD/NAD-bd_sf"/>
</dbReference>
<keyword evidence="5" id="KW-0547">Nucleotide-binding</keyword>
<keyword evidence="10" id="KW-1185">Reference proteome</keyword>
<dbReference type="PIRSF" id="PIRSF000350">
    <property type="entry name" value="Mercury_reductase_MerA"/>
    <property type="match status" value="1"/>
</dbReference>
<dbReference type="EMBL" id="SOFI01000003">
    <property type="protein sequence ID" value="TFB80866.1"/>
    <property type="molecule type" value="Genomic_DNA"/>
</dbReference>
<evidence type="ECO:0000256" key="3">
    <source>
        <dbReference type="ARBA" id="ARBA00022827"/>
    </source>
</evidence>
<name>A0A4R8VEC5_9MICO</name>
<feature type="domain" description="FAD/NAD(P)-binding" evidence="8">
    <location>
        <begin position="4"/>
        <end position="311"/>
    </location>
</feature>
<dbReference type="InterPro" id="IPR023753">
    <property type="entry name" value="FAD/NAD-binding_dom"/>
</dbReference>
<dbReference type="AlphaFoldDB" id="A0A4R8VEC5"/>
<evidence type="ECO:0000256" key="4">
    <source>
        <dbReference type="PIRSR" id="PIRSR000350-2"/>
    </source>
</evidence>
<dbReference type="InterPro" id="IPR016156">
    <property type="entry name" value="FAD/NAD-linked_Rdtase_dimer_sf"/>
</dbReference>
<reference evidence="9 10" key="1">
    <citation type="submission" date="2019-03" db="EMBL/GenBank/DDBJ databases">
        <title>Genomics of glacier-inhabiting Cryobacterium strains.</title>
        <authorList>
            <person name="Liu Q."/>
            <person name="Xin Y.-H."/>
        </authorList>
    </citation>
    <scope>NUCLEOTIDE SEQUENCE [LARGE SCALE GENOMIC DNA]</scope>
    <source>
        <strain evidence="9 10">CGMCC 1.10440</strain>
    </source>
</reference>
<feature type="binding site" evidence="5">
    <location>
        <begin position="171"/>
        <end position="178"/>
    </location>
    <ligand>
        <name>NAD(+)</name>
        <dbReference type="ChEBI" id="CHEBI:57540"/>
    </ligand>
</feature>
<dbReference type="OrthoDB" id="9800167at2"/>
<proteinExistence type="inferred from homology"/>
<evidence type="ECO:0000256" key="6">
    <source>
        <dbReference type="PIRSR" id="PIRSR000350-4"/>
    </source>
</evidence>
<dbReference type="PANTHER" id="PTHR43014">
    <property type="entry name" value="MERCURIC REDUCTASE"/>
    <property type="match status" value="1"/>
</dbReference>
<keyword evidence="3 5" id="KW-0274">FAD</keyword>
<organism evidence="9 10">
    <name type="scientific">Terrimesophilobacter mesophilus</name>
    <dbReference type="NCBI Taxonomy" id="433647"/>
    <lineage>
        <taxon>Bacteria</taxon>
        <taxon>Bacillati</taxon>
        <taxon>Actinomycetota</taxon>
        <taxon>Actinomycetes</taxon>
        <taxon>Micrococcales</taxon>
        <taxon>Microbacteriaceae</taxon>
        <taxon>Terrimesophilobacter</taxon>
    </lineage>
</organism>
<comment type="cofactor">
    <cofactor evidence="5">
        <name>FAD</name>
        <dbReference type="ChEBI" id="CHEBI:57692"/>
    </cofactor>
    <text evidence="5">Binds 1 FAD per subunit.</text>
</comment>
<evidence type="ECO:0000256" key="2">
    <source>
        <dbReference type="ARBA" id="ARBA00022630"/>
    </source>
</evidence>
<dbReference type="Proteomes" id="UP000298488">
    <property type="component" value="Unassembled WGS sequence"/>
</dbReference>
<comment type="caution">
    <text evidence="9">The sequence shown here is derived from an EMBL/GenBank/DDBJ whole genome shotgun (WGS) entry which is preliminary data.</text>
</comment>
<protein>
    <submittedName>
        <fullName evidence="9">Pyridine nucleotide-disulfide oxidoreductase</fullName>
    </submittedName>
</protein>
<dbReference type="PRINTS" id="PR00368">
    <property type="entry name" value="FADPNR"/>
</dbReference>
<feature type="binding site" evidence="5">
    <location>
        <position position="302"/>
    </location>
    <ligand>
        <name>FAD</name>
        <dbReference type="ChEBI" id="CHEBI:57692"/>
    </ligand>
</feature>
<evidence type="ECO:0000256" key="5">
    <source>
        <dbReference type="PIRSR" id="PIRSR000350-3"/>
    </source>
</evidence>
<feature type="disulfide bond" description="Redox-active" evidence="6">
    <location>
        <begin position="42"/>
        <end position="47"/>
    </location>
</feature>
<feature type="domain" description="Pyridine nucleotide-disulphide oxidoreductase dimerisation" evidence="7">
    <location>
        <begin position="338"/>
        <end position="448"/>
    </location>
</feature>
<dbReference type="SUPFAM" id="SSF55424">
    <property type="entry name" value="FAD/NAD-linked reductases, dimerisation (C-terminal) domain"/>
    <property type="match status" value="1"/>
</dbReference>
<dbReference type="PRINTS" id="PR00411">
    <property type="entry name" value="PNDRDTASEI"/>
</dbReference>
<feature type="binding site" evidence="5">
    <location>
        <position position="51"/>
    </location>
    <ligand>
        <name>FAD</name>
        <dbReference type="ChEBI" id="CHEBI:57692"/>
    </ligand>
</feature>
<sequence>MEVDVLVIGWGKGGKTLAGALGRHGRTVAMVEQSEAMYGGSCINIACVPTKDLVHSAAERRPGDDPQTWFTDAVAGRDDLTARLRARNHAMLAEVDTVTLIDGRARFVGPHEVEVSAGSELLRIRAESIVINTGTVPAVPAIAGASESARVYDSTTIQHVSPLPERLLIVGGGYVGLEFAGMFAHFGSRVTVVDHGEQLMPHEDRDVADAVRALLEESGVEFVLGADVKRIEDRPDALSVTVASGGAINDFTADAVLVATGRTPTTDGLDLDNAGIAVDDRGYIVVDDHLRTPVPGVFAVGDINGGPQFTYISLDDHRIVLDQLVGKGLRSRADRVAVPSTVFLTPPLARVGMNETQARASGRAVLVASKRIADIAAMPRPKIVGETHGLIKVLVDPDTDLILGATVFSIDAQEVINLLALAMRAGVTATTLRDGIWTHPSSTEALNEVLAGLS</sequence>
<feature type="binding site" evidence="5">
    <location>
        <position position="261"/>
    </location>
    <ligand>
        <name>NAD(+)</name>
        <dbReference type="ChEBI" id="CHEBI:57540"/>
    </ligand>
</feature>
<evidence type="ECO:0000256" key="1">
    <source>
        <dbReference type="ARBA" id="ARBA00007532"/>
    </source>
</evidence>
<keyword evidence="2" id="KW-0285">Flavoprotein</keyword>
<feature type="active site" description="Proton acceptor" evidence="4">
    <location>
        <position position="439"/>
    </location>
</feature>
<dbReference type="InterPro" id="IPR004099">
    <property type="entry name" value="Pyr_nucl-diS_OxRdtase_dimer"/>
</dbReference>
<accession>A0A4R8VEC5</accession>
<dbReference type="PANTHER" id="PTHR43014:SF4">
    <property type="entry name" value="PYRIDINE NUCLEOTIDE-DISULFIDE OXIDOREDUCTASE RCLA-RELATED"/>
    <property type="match status" value="1"/>
</dbReference>
<dbReference type="InterPro" id="IPR001100">
    <property type="entry name" value="Pyr_nuc-diS_OxRdtase"/>
</dbReference>
<evidence type="ECO:0000259" key="8">
    <source>
        <dbReference type="Pfam" id="PF07992"/>
    </source>
</evidence>
<dbReference type="Pfam" id="PF07992">
    <property type="entry name" value="Pyr_redox_2"/>
    <property type="match status" value="1"/>
</dbReference>
<comment type="similarity">
    <text evidence="1">Belongs to the class-I pyridine nucleotide-disulfide oxidoreductase family.</text>
</comment>
<dbReference type="SUPFAM" id="SSF51905">
    <property type="entry name" value="FAD/NAD(P)-binding domain"/>
    <property type="match status" value="1"/>
</dbReference>
<keyword evidence="5" id="KW-0520">NAD</keyword>
<dbReference type="GO" id="GO:0050660">
    <property type="term" value="F:flavin adenine dinucleotide binding"/>
    <property type="evidence" value="ECO:0007669"/>
    <property type="project" value="TreeGrafter"/>
</dbReference>